<feature type="compositionally biased region" description="Acidic residues" evidence="2">
    <location>
        <begin position="501"/>
        <end position="522"/>
    </location>
</feature>
<dbReference type="Pfam" id="PF04857">
    <property type="entry name" value="CAF1"/>
    <property type="match status" value="2"/>
</dbReference>
<dbReference type="Gene3D" id="3.30.70.330">
    <property type="match status" value="1"/>
</dbReference>
<reference evidence="4" key="1">
    <citation type="submission" date="2025-08" db="UniProtKB">
        <authorList>
            <consortium name="Ensembl"/>
        </authorList>
    </citation>
    <scope>IDENTIFICATION</scope>
</reference>
<dbReference type="InterPro" id="IPR012337">
    <property type="entry name" value="RNaseH-like_sf"/>
</dbReference>
<dbReference type="InterPro" id="IPR014789">
    <property type="entry name" value="PolyA-riboNase_RNA-binding"/>
</dbReference>
<dbReference type="FunFam" id="3.30.420.10:FF:000035">
    <property type="entry name" value="Poly(A)-specific ribonuclease PARN"/>
    <property type="match status" value="1"/>
</dbReference>
<dbReference type="GO" id="GO:0046872">
    <property type="term" value="F:metal ion binding"/>
    <property type="evidence" value="ECO:0007669"/>
    <property type="project" value="InterPro"/>
</dbReference>
<dbReference type="Ensembl" id="ENSMCST00000011107.1">
    <property type="protein sequence ID" value="ENSMCSP00000010826.1"/>
    <property type="gene ID" value="ENSMCSG00000006563.1"/>
</dbReference>
<evidence type="ECO:0000313" key="5">
    <source>
        <dbReference type="Proteomes" id="UP000694560"/>
    </source>
</evidence>
<accession>A0A8C5TU00</accession>
<dbReference type="SUPFAM" id="SSF53098">
    <property type="entry name" value="Ribonuclease H-like"/>
    <property type="match status" value="1"/>
</dbReference>
<dbReference type="GO" id="GO:0004535">
    <property type="term" value="F:poly(A)-specific ribonuclease activity"/>
    <property type="evidence" value="ECO:0007669"/>
    <property type="project" value="InterPro"/>
</dbReference>
<dbReference type="SUPFAM" id="SSF82708">
    <property type="entry name" value="R3H domain"/>
    <property type="match status" value="1"/>
</dbReference>
<organism evidence="4 5">
    <name type="scientific">Malurus cyaneus samueli</name>
    <dbReference type="NCBI Taxonomy" id="2593467"/>
    <lineage>
        <taxon>Eukaryota</taxon>
        <taxon>Metazoa</taxon>
        <taxon>Chordata</taxon>
        <taxon>Craniata</taxon>
        <taxon>Vertebrata</taxon>
        <taxon>Euteleostomi</taxon>
        <taxon>Archelosauria</taxon>
        <taxon>Archosauria</taxon>
        <taxon>Dinosauria</taxon>
        <taxon>Saurischia</taxon>
        <taxon>Theropoda</taxon>
        <taxon>Coelurosauria</taxon>
        <taxon>Aves</taxon>
        <taxon>Neognathae</taxon>
        <taxon>Neoaves</taxon>
        <taxon>Telluraves</taxon>
        <taxon>Australaves</taxon>
        <taxon>Passeriformes</taxon>
        <taxon>Meliphagoidea</taxon>
        <taxon>Maluridae</taxon>
        <taxon>Malurus</taxon>
    </lineage>
</organism>
<protein>
    <submittedName>
        <fullName evidence="4">Poly(A)-specific ribonuclease</fullName>
    </submittedName>
</protein>
<dbReference type="InterPro" id="IPR036397">
    <property type="entry name" value="RNaseH_sf"/>
</dbReference>
<reference evidence="4" key="2">
    <citation type="submission" date="2025-09" db="UniProtKB">
        <authorList>
            <consortium name="Ensembl"/>
        </authorList>
    </citation>
    <scope>IDENTIFICATION</scope>
</reference>
<evidence type="ECO:0000259" key="3">
    <source>
        <dbReference type="Pfam" id="PF08675"/>
    </source>
</evidence>
<dbReference type="Pfam" id="PF08675">
    <property type="entry name" value="RNA_bind"/>
    <property type="match status" value="1"/>
</dbReference>
<dbReference type="PANTHER" id="PTHR15092:SF44">
    <property type="entry name" value="POLY(A)-SPECIFIC RIBONUCLEASE PARN"/>
    <property type="match status" value="1"/>
</dbReference>
<dbReference type="InterPro" id="IPR006941">
    <property type="entry name" value="RNase_CAF1"/>
</dbReference>
<dbReference type="InterPro" id="IPR012677">
    <property type="entry name" value="Nucleotide-bd_a/b_plait_sf"/>
</dbReference>
<dbReference type="GO" id="GO:0003723">
    <property type="term" value="F:RNA binding"/>
    <property type="evidence" value="ECO:0007669"/>
    <property type="project" value="InterPro"/>
</dbReference>
<feature type="domain" description="Poly(A)-specific ribonuclease RNA-binding" evidence="3">
    <location>
        <begin position="399"/>
        <end position="443"/>
    </location>
</feature>
<evidence type="ECO:0000256" key="2">
    <source>
        <dbReference type="SAM" id="MobiDB-lite"/>
    </source>
</evidence>
<dbReference type="InterPro" id="IPR051181">
    <property type="entry name" value="CAF1_poly(A)_ribonucleases"/>
</dbReference>
<dbReference type="PANTHER" id="PTHR15092">
    <property type="entry name" value="POLY A -SPECIFIC RIBONUCLEASE/TARGET OF EGR1, MEMBER 1"/>
    <property type="match status" value="1"/>
</dbReference>
<keyword evidence="5" id="KW-1185">Reference proteome</keyword>
<feature type="region of interest" description="Disordered" evidence="2">
    <location>
        <begin position="491"/>
        <end position="547"/>
    </location>
</feature>
<dbReference type="GO" id="GO:1990431">
    <property type="term" value="P:priRNA 3'-end processing"/>
    <property type="evidence" value="ECO:0007669"/>
    <property type="project" value="TreeGrafter"/>
</dbReference>
<dbReference type="AlphaFoldDB" id="A0A8C5TU00"/>
<dbReference type="GO" id="GO:0005634">
    <property type="term" value="C:nucleus"/>
    <property type="evidence" value="ECO:0007669"/>
    <property type="project" value="InterPro"/>
</dbReference>
<dbReference type="GO" id="GO:0005737">
    <property type="term" value="C:cytoplasm"/>
    <property type="evidence" value="ECO:0007669"/>
    <property type="project" value="InterPro"/>
</dbReference>
<dbReference type="Proteomes" id="UP000694560">
    <property type="component" value="Unplaced"/>
</dbReference>
<evidence type="ECO:0000313" key="4">
    <source>
        <dbReference type="Ensembl" id="ENSMCSP00000010826.1"/>
    </source>
</evidence>
<dbReference type="InterPro" id="IPR036867">
    <property type="entry name" value="R3H_dom_sf"/>
</dbReference>
<sequence length="567" mass="65066">MEVIRSNFKDNLNKVYEAIEESDFLAIDGEFSGISDGPSVSALTNGFDTPEERYQKLKKHSMDFLLFQFGLCTFKYDDAEEKYIMKSFNFYIFPKPFNRNSPDVKFVCQSSSIDFLANQGFDFNKVFRNGIPYLNQEEERQLREQYDEKRSQANGAGSLSYLSPSSAKCPVTIPDDQKKFIEKVVEQIEDLLKNEESESLELEPCTGSVSEITYLLKNVFILKERYIVISKVDEEERKRREQQKQAKEQEELNDAVGFSRVVHAIANSGKLVIGHNMLLDVMHTIHQFYCPLPDIINNTSLAELEKRLKEVPFSPPKVESAEGFPSYDTASEQLHEAGYDAYITGLCFISMANFLGSFLSPRKNHVSARSKLVEPFFNKLFLMRVMDIPYLNLEGPDCNIQVSWIDDTSAFVSLSQPEQVQIAVNTSRYAESYRIQTYAEYVEKKHEEKQAKRKCTEDSWKEMERKRLKTQCTPYVSQSRYYCVNSFTGTSTVGKRSMSPIEEETGSDDMEEGEGQDPENDQTDSCVESLSDGKKRAKKLKKVKTEQAPAGKCNFNTYCFFSQNTWD</sequence>
<dbReference type="GO" id="GO:0000289">
    <property type="term" value="P:nuclear-transcribed mRNA poly(A) tail shortening"/>
    <property type="evidence" value="ECO:0007669"/>
    <property type="project" value="TreeGrafter"/>
</dbReference>
<name>A0A8C5TU00_9PASS</name>
<proteinExistence type="inferred from homology"/>
<dbReference type="GO" id="GO:1990432">
    <property type="term" value="P:siRNA 3'-end processing"/>
    <property type="evidence" value="ECO:0007669"/>
    <property type="project" value="TreeGrafter"/>
</dbReference>
<dbReference type="Gene3D" id="3.30.420.10">
    <property type="entry name" value="Ribonuclease H-like superfamily/Ribonuclease H"/>
    <property type="match status" value="3"/>
</dbReference>
<evidence type="ECO:0000256" key="1">
    <source>
        <dbReference type="ARBA" id="ARBA00008372"/>
    </source>
</evidence>
<comment type="similarity">
    <text evidence="1">Belongs to the CAF1 family.</text>
</comment>